<protein>
    <submittedName>
        <fullName evidence="3">Prepilin-type N-terminal cleavage/methylation domain-containing protein</fullName>
    </submittedName>
</protein>
<dbReference type="Gene3D" id="3.30.700.10">
    <property type="entry name" value="Glycoprotein, Type 4 Pilin"/>
    <property type="match status" value="1"/>
</dbReference>
<dbReference type="Proteomes" id="UP001269267">
    <property type="component" value="Unassembled WGS sequence"/>
</dbReference>
<keyword evidence="4" id="KW-1185">Reference proteome</keyword>
<dbReference type="NCBIfam" id="TIGR02532">
    <property type="entry name" value="IV_pilin_GFxxxE"/>
    <property type="match status" value="1"/>
</dbReference>
<dbReference type="InterPro" id="IPR045584">
    <property type="entry name" value="Pilin-like"/>
</dbReference>
<dbReference type="SUPFAM" id="SSF54523">
    <property type="entry name" value="Pili subunits"/>
    <property type="match status" value="1"/>
</dbReference>
<dbReference type="Pfam" id="PF07963">
    <property type="entry name" value="N_methyl"/>
    <property type="match status" value="1"/>
</dbReference>
<proteinExistence type="predicted"/>
<keyword evidence="2" id="KW-1133">Transmembrane helix</keyword>
<organism evidence="3 4">
    <name type="scientific">Vreelandella gomseomensis</name>
    <dbReference type="NCBI Taxonomy" id="370766"/>
    <lineage>
        <taxon>Bacteria</taxon>
        <taxon>Pseudomonadati</taxon>
        <taxon>Pseudomonadota</taxon>
        <taxon>Gammaproteobacteria</taxon>
        <taxon>Oceanospirillales</taxon>
        <taxon>Halomonadaceae</taxon>
        <taxon>Vreelandella</taxon>
    </lineage>
</organism>
<accession>A0ABU1GD61</accession>
<evidence type="ECO:0000313" key="3">
    <source>
        <dbReference type="EMBL" id="MDR5875428.1"/>
    </source>
</evidence>
<keyword evidence="2" id="KW-0472">Membrane</keyword>
<feature type="transmembrane region" description="Helical" evidence="2">
    <location>
        <begin position="12"/>
        <end position="35"/>
    </location>
</feature>
<evidence type="ECO:0000256" key="1">
    <source>
        <dbReference type="SAM" id="MobiDB-lite"/>
    </source>
</evidence>
<dbReference type="EMBL" id="JARWAI010000007">
    <property type="protein sequence ID" value="MDR5875428.1"/>
    <property type="molecule type" value="Genomic_DNA"/>
</dbReference>
<reference evidence="3 4" key="1">
    <citation type="submission" date="2023-04" db="EMBL/GenBank/DDBJ databases">
        <title>A long-awaited taxogenomic arrangement of the family Halomonadaceae.</title>
        <authorList>
            <person name="De La Haba R."/>
            <person name="Chuvochina M."/>
            <person name="Wittouck S."/>
            <person name="Arahal D.R."/>
            <person name="Sanchez-Porro C."/>
            <person name="Hugenholtz P."/>
            <person name="Ventosa A."/>
        </authorList>
    </citation>
    <scope>NUCLEOTIDE SEQUENCE [LARGE SCALE GENOMIC DNA]</scope>
    <source>
        <strain evidence="3 4">DSM 18042</strain>
    </source>
</reference>
<feature type="region of interest" description="Disordered" evidence="1">
    <location>
        <begin position="233"/>
        <end position="279"/>
    </location>
</feature>
<sequence length="297" mass="31549">MRNPKQHHKSAGFTLVEMAIVLAVIGMILGAIAIAKDVQRNAEYTKIANKYLNQWKQTYDQYYQRTGVVLGDCQQAPTYMVNGSETNFDSGSGDVCGRQSAWGGGSGAAGIPDNFTNKGLRICNGAGYAGGEDNAGAAGLATQNLRDLMLRAGIEMPPGRGEGFEDRYLYQDTNGNAAEVQVCFQWNSEGTPSGAGNVMVVRGLTPDLARYIDQIIDGKADAREGRFRIQAAGQSGDDGANAPGYQWEANNTFSQTDNPTAATGGGGDLSGDSAGDTDDALDEDRVALLTAHWNMEQ</sequence>
<gene>
    <name evidence="3" type="ORF">QC815_10890</name>
</gene>
<feature type="compositionally biased region" description="Polar residues" evidence="1">
    <location>
        <begin position="248"/>
        <end position="260"/>
    </location>
</feature>
<evidence type="ECO:0000313" key="4">
    <source>
        <dbReference type="Proteomes" id="UP001269267"/>
    </source>
</evidence>
<name>A0ABU1GD61_9GAMM</name>
<evidence type="ECO:0000256" key="2">
    <source>
        <dbReference type="SAM" id="Phobius"/>
    </source>
</evidence>
<comment type="caution">
    <text evidence="3">The sequence shown here is derived from an EMBL/GenBank/DDBJ whole genome shotgun (WGS) entry which is preliminary data.</text>
</comment>
<dbReference type="PROSITE" id="PS00409">
    <property type="entry name" value="PROKAR_NTER_METHYL"/>
    <property type="match status" value="1"/>
</dbReference>
<dbReference type="InterPro" id="IPR012902">
    <property type="entry name" value="N_methyl_site"/>
</dbReference>
<keyword evidence="2" id="KW-0812">Transmembrane</keyword>
<dbReference type="RefSeq" id="WP_230447158.1">
    <property type="nucleotide sequence ID" value="NZ_JARWAI010000007.1"/>
</dbReference>